<comment type="caution">
    <text evidence="4">The sequence shown here is derived from an EMBL/GenBank/DDBJ whole genome shotgun (WGS) entry which is preliminary data.</text>
</comment>
<organism evidence="4 5">
    <name type="scientific">Streptomyces caatingaensis</name>
    <dbReference type="NCBI Taxonomy" id="1678637"/>
    <lineage>
        <taxon>Bacteria</taxon>
        <taxon>Bacillati</taxon>
        <taxon>Actinomycetota</taxon>
        <taxon>Actinomycetes</taxon>
        <taxon>Kitasatosporales</taxon>
        <taxon>Streptomycetaceae</taxon>
        <taxon>Streptomyces</taxon>
    </lineage>
</organism>
<dbReference type="SUPFAM" id="SSF69047">
    <property type="entry name" value="Hypothetical protein YjbJ"/>
    <property type="match status" value="1"/>
</dbReference>
<keyword evidence="5" id="KW-1185">Reference proteome</keyword>
<feature type="compositionally biased region" description="Basic and acidic residues" evidence="2">
    <location>
        <begin position="9"/>
        <end position="20"/>
    </location>
</feature>
<gene>
    <name evidence="4" type="ORF">AC230_21195</name>
</gene>
<dbReference type="EMBL" id="LFXA01000014">
    <property type="protein sequence ID" value="KNB50490.1"/>
    <property type="molecule type" value="Genomic_DNA"/>
</dbReference>
<dbReference type="InterPro" id="IPR008462">
    <property type="entry name" value="CsbD"/>
</dbReference>
<feature type="domain" description="CsbD-like" evidence="3">
    <location>
        <begin position="5"/>
        <end position="53"/>
    </location>
</feature>
<dbReference type="InterPro" id="IPR036629">
    <property type="entry name" value="YjbJ_sf"/>
</dbReference>
<evidence type="ECO:0000313" key="5">
    <source>
        <dbReference type="Proteomes" id="UP000037288"/>
    </source>
</evidence>
<proteinExistence type="inferred from homology"/>
<dbReference type="RefSeq" id="WP_049717888.1">
    <property type="nucleotide sequence ID" value="NZ_LFXA01000014.1"/>
</dbReference>
<dbReference type="AlphaFoldDB" id="A0A0K9XAP0"/>
<dbReference type="Gene3D" id="1.10.1470.10">
    <property type="entry name" value="YjbJ"/>
    <property type="match status" value="1"/>
</dbReference>
<name>A0A0K9XAP0_9ACTN</name>
<dbReference type="Proteomes" id="UP000037288">
    <property type="component" value="Unassembled WGS sequence"/>
</dbReference>
<dbReference type="OrthoDB" id="2143260at2"/>
<evidence type="ECO:0000259" key="3">
    <source>
        <dbReference type="Pfam" id="PF05532"/>
    </source>
</evidence>
<feature type="region of interest" description="Disordered" evidence="2">
    <location>
        <begin position="1"/>
        <end position="57"/>
    </location>
</feature>
<reference evidence="5" key="1">
    <citation type="submission" date="2015-07" db="EMBL/GenBank/DDBJ databases">
        <title>Draft genome sequence of Streptomyces sp. CMAA 1322, a bacterium isolated from Caatinga biome, from dry forest semiarid of Brazil.</title>
        <authorList>
            <person name="Santos S.N."/>
            <person name="Gacesa R."/>
            <person name="Taketani R.G."/>
            <person name="Long P.F."/>
            <person name="Melo I.S."/>
        </authorList>
    </citation>
    <scope>NUCLEOTIDE SEQUENCE [LARGE SCALE GENOMIC DNA]</scope>
    <source>
        <strain evidence="5">CMAA 1322</strain>
    </source>
</reference>
<evidence type="ECO:0000256" key="1">
    <source>
        <dbReference type="ARBA" id="ARBA00009129"/>
    </source>
</evidence>
<feature type="compositionally biased region" description="Basic and acidic residues" evidence="2">
    <location>
        <begin position="27"/>
        <end position="51"/>
    </location>
</feature>
<evidence type="ECO:0000313" key="4">
    <source>
        <dbReference type="EMBL" id="KNB50490.1"/>
    </source>
</evidence>
<accession>A0A0K9XAP0</accession>
<dbReference type="PATRIC" id="fig|1678637.3.peg.4539"/>
<dbReference type="Pfam" id="PF05532">
    <property type="entry name" value="CsbD"/>
    <property type="match status" value="1"/>
</dbReference>
<protein>
    <submittedName>
        <fullName evidence="4">General stress protein CsbD</fullName>
    </submittedName>
</protein>
<comment type="similarity">
    <text evidence="1">Belongs to the UPF0337 (CsbD) family.</text>
</comment>
<evidence type="ECO:0000256" key="2">
    <source>
        <dbReference type="SAM" id="MobiDB-lite"/>
    </source>
</evidence>
<sequence length="57" mass="6321">MSAKNRAKAKAEQVKGRVKEAAGSAVGDRRMQAEGRAEKIKGDLHEAMEKVKRTRKK</sequence>
<dbReference type="STRING" id="1678637.AC230_21195"/>